<dbReference type="Gene3D" id="1.20.5.170">
    <property type="match status" value="1"/>
</dbReference>
<protein>
    <submittedName>
        <fullName evidence="1">Uncharacterized protein</fullName>
    </submittedName>
</protein>
<proteinExistence type="predicted"/>
<dbReference type="EMBL" id="MDYQ01000012">
    <property type="protein sequence ID" value="PRP88327.1"/>
    <property type="molecule type" value="Genomic_DNA"/>
</dbReference>
<evidence type="ECO:0000313" key="1">
    <source>
        <dbReference type="EMBL" id="PRP88327.1"/>
    </source>
</evidence>
<organism evidence="1 2">
    <name type="scientific">Planoprotostelium fungivorum</name>
    <dbReference type="NCBI Taxonomy" id="1890364"/>
    <lineage>
        <taxon>Eukaryota</taxon>
        <taxon>Amoebozoa</taxon>
        <taxon>Evosea</taxon>
        <taxon>Variosea</taxon>
        <taxon>Cavosteliida</taxon>
        <taxon>Cavosteliaceae</taxon>
        <taxon>Planoprotostelium</taxon>
    </lineage>
</organism>
<comment type="caution">
    <text evidence="1">The sequence shown here is derived from an EMBL/GenBank/DDBJ whole genome shotgun (WGS) entry which is preliminary data.</text>
</comment>
<name>A0A2P6NWI5_9EUKA</name>
<sequence length="63" mass="7354">MEDELQKRESVANIIELQETMKDMMTRVSDVKLQNGKIRDQIKHMMKFIGEPSISPPLLTSHR</sequence>
<dbReference type="AlphaFoldDB" id="A0A2P6NWI5"/>
<keyword evidence="2" id="KW-1185">Reference proteome</keyword>
<dbReference type="Proteomes" id="UP000241769">
    <property type="component" value="Unassembled WGS sequence"/>
</dbReference>
<accession>A0A2P6NWI5</accession>
<reference evidence="1 2" key="1">
    <citation type="journal article" date="2018" name="Genome Biol. Evol.">
        <title>Multiple Roots of Fruiting Body Formation in Amoebozoa.</title>
        <authorList>
            <person name="Hillmann F."/>
            <person name="Forbes G."/>
            <person name="Novohradska S."/>
            <person name="Ferling I."/>
            <person name="Riege K."/>
            <person name="Groth M."/>
            <person name="Westermann M."/>
            <person name="Marz M."/>
            <person name="Spaller T."/>
            <person name="Winckler T."/>
            <person name="Schaap P."/>
            <person name="Glockner G."/>
        </authorList>
    </citation>
    <scope>NUCLEOTIDE SEQUENCE [LARGE SCALE GENOMIC DNA]</scope>
    <source>
        <strain evidence="1 2">Jena</strain>
    </source>
</reference>
<dbReference type="OrthoDB" id="2163284at2759"/>
<dbReference type="InParanoid" id="A0A2P6NWI5"/>
<gene>
    <name evidence="1" type="ORF">PROFUN_03436</name>
</gene>
<evidence type="ECO:0000313" key="2">
    <source>
        <dbReference type="Proteomes" id="UP000241769"/>
    </source>
</evidence>